<dbReference type="Proteomes" id="UP001221757">
    <property type="component" value="Unassembled WGS sequence"/>
</dbReference>
<gene>
    <name evidence="5" type="ORF">B0H17DRAFT_874667</name>
</gene>
<dbReference type="PANTHER" id="PTHR10039">
    <property type="entry name" value="AMELOGENIN"/>
    <property type="match status" value="1"/>
</dbReference>
<feature type="domain" description="Nephrocystin 3-like N-terminal" evidence="4">
    <location>
        <begin position="26"/>
        <end position="186"/>
    </location>
</feature>
<feature type="domain" description="GPI inositol-deacylase winged helix" evidence="3">
    <location>
        <begin position="296"/>
        <end position="373"/>
    </location>
</feature>
<feature type="repeat" description="ANK" evidence="2">
    <location>
        <begin position="447"/>
        <end position="479"/>
    </location>
</feature>
<dbReference type="EMBL" id="JARKIE010000006">
    <property type="protein sequence ID" value="KAJ7706664.1"/>
    <property type="molecule type" value="Genomic_DNA"/>
</dbReference>
<dbReference type="InterPro" id="IPR056884">
    <property type="entry name" value="NPHP3-like_N"/>
</dbReference>
<dbReference type="Pfam" id="PF12796">
    <property type="entry name" value="Ank_2"/>
    <property type="match status" value="1"/>
</dbReference>
<accession>A0AAD7M996</accession>
<evidence type="ECO:0000259" key="4">
    <source>
        <dbReference type="Pfam" id="PF24883"/>
    </source>
</evidence>
<organism evidence="5 6">
    <name type="scientific">Mycena rosella</name>
    <name type="common">Pink bonnet</name>
    <name type="synonym">Agaricus rosellus</name>
    <dbReference type="NCBI Taxonomy" id="1033263"/>
    <lineage>
        <taxon>Eukaryota</taxon>
        <taxon>Fungi</taxon>
        <taxon>Dikarya</taxon>
        <taxon>Basidiomycota</taxon>
        <taxon>Agaricomycotina</taxon>
        <taxon>Agaricomycetes</taxon>
        <taxon>Agaricomycetidae</taxon>
        <taxon>Agaricales</taxon>
        <taxon>Marasmiineae</taxon>
        <taxon>Mycenaceae</taxon>
        <taxon>Mycena</taxon>
    </lineage>
</organism>
<dbReference type="Gene3D" id="1.25.40.20">
    <property type="entry name" value="Ankyrin repeat-containing domain"/>
    <property type="match status" value="1"/>
</dbReference>
<dbReference type="PROSITE" id="PS50088">
    <property type="entry name" value="ANK_REPEAT"/>
    <property type="match status" value="2"/>
</dbReference>
<dbReference type="AlphaFoldDB" id="A0AAD7M996"/>
<feature type="non-terminal residue" evidence="5">
    <location>
        <position position="1"/>
    </location>
</feature>
<dbReference type="InterPro" id="IPR036770">
    <property type="entry name" value="Ankyrin_rpt-contain_sf"/>
</dbReference>
<evidence type="ECO:0000256" key="2">
    <source>
        <dbReference type="PROSITE-ProRule" id="PRU00023"/>
    </source>
</evidence>
<evidence type="ECO:0000313" key="5">
    <source>
        <dbReference type="EMBL" id="KAJ7706664.1"/>
    </source>
</evidence>
<keyword evidence="6" id="KW-1185">Reference proteome</keyword>
<evidence type="ECO:0000259" key="3">
    <source>
        <dbReference type="Pfam" id="PF22939"/>
    </source>
</evidence>
<evidence type="ECO:0000313" key="6">
    <source>
        <dbReference type="Proteomes" id="UP001221757"/>
    </source>
</evidence>
<dbReference type="Gene3D" id="3.40.50.300">
    <property type="entry name" value="P-loop containing nucleotide triphosphate hydrolases"/>
    <property type="match status" value="1"/>
</dbReference>
<dbReference type="InterPro" id="IPR054471">
    <property type="entry name" value="GPIID_WHD"/>
</dbReference>
<proteinExistence type="predicted"/>
<dbReference type="PANTHER" id="PTHR10039:SF15">
    <property type="entry name" value="NACHT DOMAIN-CONTAINING PROTEIN"/>
    <property type="match status" value="1"/>
</dbReference>
<dbReference type="Pfam" id="PF24883">
    <property type="entry name" value="NPHP3_N"/>
    <property type="match status" value="1"/>
</dbReference>
<dbReference type="SUPFAM" id="SSF48403">
    <property type="entry name" value="Ankyrin repeat"/>
    <property type="match status" value="1"/>
</dbReference>
<feature type="non-terminal residue" evidence="5">
    <location>
        <position position="501"/>
    </location>
</feature>
<evidence type="ECO:0008006" key="7">
    <source>
        <dbReference type="Google" id="ProtNLM"/>
    </source>
</evidence>
<dbReference type="SUPFAM" id="SSF52540">
    <property type="entry name" value="P-loop containing nucleoside triphosphate hydrolases"/>
    <property type="match status" value="1"/>
</dbReference>
<keyword evidence="1" id="KW-0677">Repeat</keyword>
<dbReference type="PROSITE" id="PS50297">
    <property type="entry name" value="ANK_REP_REGION"/>
    <property type="match status" value="1"/>
</dbReference>
<protein>
    <recommendedName>
        <fullName evidence="7">Ankyrin</fullName>
    </recommendedName>
</protein>
<evidence type="ECO:0000256" key="1">
    <source>
        <dbReference type="ARBA" id="ARBA00022737"/>
    </source>
</evidence>
<keyword evidence="2" id="KW-0040">ANK repeat</keyword>
<dbReference type="SMART" id="SM00248">
    <property type="entry name" value="ANK"/>
    <property type="match status" value="2"/>
</dbReference>
<dbReference type="InterPro" id="IPR027417">
    <property type="entry name" value="P-loop_NTPase"/>
</dbReference>
<sequence length="501" mass="55968">DEIIDWLSPINFFTRQADIFTVQLPGSGEWLLESDQFKAWSAGVGKILWCPGIPGAGKTVLASVVVNHLREILAQGGNIGVAAIYLNHKETDVQTPSNILAGIWRQLAFRKPVSLAVQQLYENHREPRTKPSLENFHEVLVSTIAEYSKVYLIVDALDEYPETERNILLNNFLNLGQTVNLMLTSRPHINIHTTIGSVQTLEIRATARDVRTYVYEQITKSSRLSKHIQSRPDLREEIETKIVDRSDGMFLLAKLHIILLTTKHTVKAVREALTNMPSDLQNTYDEVMARIIRQNDEDRKLALSALSWISNAKRLLRVPELREALAVEPGTKALDPDNLLDMDIVLSVCAGLITVDQADGIVRLVHYTTQQYLDRVQSTYFPSAQTDITFACITYLSFDIFPPWIPFMGSLGDTHPLLDYALKYGLHENIVRLLIAAGADVNIHAKSVGTALYQAVANGHETIVLCLIEHGADVNIRGGLYGTALIAAVRRGHSQLVRMLV</sequence>
<feature type="repeat" description="ANK" evidence="2">
    <location>
        <begin position="413"/>
        <end position="446"/>
    </location>
</feature>
<reference evidence="5" key="1">
    <citation type="submission" date="2023-03" db="EMBL/GenBank/DDBJ databases">
        <title>Massive genome expansion in bonnet fungi (Mycena s.s.) driven by repeated elements and novel gene families across ecological guilds.</title>
        <authorList>
            <consortium name="Lawrence Berkeley National Laboratory"/>
            <person name="Harder C.B."/>
            <person name="Miyauchi S."/>
            <person name="Viragh M."/>
            <person name="Kuo A."/>
            <person name="Thoen E."/>
            <person name="Andreopoulos B."/>
            <person name="Lu D."/>
            <person name="Skrede I."/>
            <person name="Drula E."/>
            <person name="Henrissat B."/>
            <person name="Morin E."/>
            <person name="Kohler A."/>
            <person name="Barry K."/>
            <person name="LaButti K."/>
            <person name="Morin E."/>
            <person name="Salamov A."/>
            <person name="Lipzen A."/>
            <person name="Mereny Z."/>
            <person name="Hegedus B."/>
            <person name="Baldrian P."/>
            <person name="Stursova M."/>
            <person name="Weitz H."/>
            <person name="Taylor A."/>
            <person name="Grigoriev I.V."/>
            <person name="Nagy L.G."/>
            <person name="Martin F."/>
            <person name="Kauserud H."/>
        </authorList>
    </citation>
    <scope>NUCLEOTIDE SEQUENCE</scope>
    <source>
        <strain evidence="5">CBHHK067</strain>
    </source>
</reference>
<name>A0AAD7M996_MYCRO</name>
<dbReference type="InterPro" id="IPR002110">
    <property type="entry name" value="Ankyrin_rpt"/>
</dbReference>
<comment type="caution">
    <text evidence="5">The sequence shown here is derived from an EMBL/GenBank/DDBJ whole genome shotgun (WGS) entry which is preliminary data.</text>
</comment>
<dbReference type="Pfam" id="PF22939">
    <property type="entry name" value="WHD_GPIID"/>
    <property type="match status" value="1"/>
</dbReference>